<evidence type="ECO:0000313" key="2">
    <source>
        <dbReference type="EMBL" id="MED6163094.1"/>
    </source>
</evidence>
<organism evidence="2 3">
    <name type="scientific">Stylosanthes scabra</name>
    <dbReference type="NCBI Taxonomy" id="79078"/>
    <lineage>
        <taxon>Eukaryota</taxon>
        <taxon>Viridiplantae</taxon>
        <taxon>Streptophyta</taxon>
        <taxon>Embryophyta</taxon>
        <taxon>Tracheophyta</taxon>
        <taxon>Spermatophyta</taxon>
        <taxon>Magnoliopsida</taxon>
        <taxon>eudicotyledons</taxon>
        <taxon>Gunneridae</taxon>
        <taxon>Pentapetalae</taxon>
        <taxon>rosids</taxon>
        <taxon>fabids</taxon>
        <taxon>Fabales</taxon>
        <taxon>Fabaceae</taxon>
        <taxon>Papilionoideae</taxon>
        <taxon>50 kb inversion clade</taxon>
        <taxon>dalbergioids sensu lato</taxon>
        <taxon>Dalbergieae</taxon>
        <taxon>Pterocarpus clade</taxon>
        <taxon>Stylosanthes</taxon>
    </lineage>
</organism>
<evidence type="ECO:0000256" key="1">
    <source>
        <dbReference type="SAM" id="MobiDB-lite"/>
    </source>
</evidence>
<dbReference type="Proteomes" id="UP001341840">
    <property type="component" value="Unassembled WGS sequence"/>
</dbReference>
<dbReference type="EMBL" id="JASCZI010121837">
    <property type="protein sequence ID" value="MED6163094.1"/>
    <property type="molecule type" value="Genomic_DNA"/>
</dbReference>
<feature type="compositionally biased region" description="Basic and acidic residues" evidence="1">
    <location>
        <begin position="51"/>
        <end position="63"/>
    </location>
</feature>
<accession>A0ABU6UQB8</accession>
<evidence type="ECO:0000313" key="3">
    <source>
        <dbReference type="Proteomes" id="UP001341840"/>
    </source>
</evidence>
<reference evidence="2 3" key="1">
    <citation type="journal article" date="2023" name="Plants (Basel)">
        <title>Bridging the Gap: Combining Genomics and Transcriptomics Approaches to Understand Stylosanthes scabra, an Orphan Legume from the Brazilian Caatinga.</title>
        <authorList>
            <person name="Ferreira-Neto J.R.C."/>
            <person name="da Silva M.D."/>
            <person name="Binneck E."/>
            <person name="de Melo N.F."/>
            <person name="da Silva R.H."/>
            <person name="de Melo A.L.T.M."/>
            <person name="Pandolfi V."/>
            <person name="Bustamante F.O."/>
            <person name="Brasileiro-Vidal A.C."/>
            <person name="Benko-Iseppon A.M."/>
        </authorList>
    </citation>
    <scope>NUCLEOTIDE SEQUENCE [LARGE SCALE GENOMIC DNA]</scope>
    <source>
        <tissue evidence="2">Leaves</tissue>
    </source>
</reference>
<protein>
    <submittedName>
        <fullName evidence="2">Uncharacterized protein</fullName>
    </submittedName>
</protein>
<sequence length="77" mass="8572">MKVVDIEFLFPKSPSLLQSDDYSSLSSLLILASFAFLGHFQSNFNISRPETLEQTHQAQDKPSEMGGPARALQRSSQ</sequence>
<comment type="caution">
    <text evidence="2">The sequence shown here is derived from an EMBL/GenBank/DDBJ whole genome shotgun (WGS) entry which is preliminary data.</text>
</comment>
<gene>
    <name evidence="2" type="ORF">PIB30_076617</name>
</gene>
<feature type="region of interest" description="Disordered" evidence="1">
    <location>
        <begin position="51"/>
        <end position="77"/>
    </location>
</feature>
<keyword evidence="3" id="KW-1185">Reference proteome</keyword>
<name>A0ABU6UQB8_9FABA</name>
<proteinExistence type="predicted"/>